<accession>A0A975GFR8</accession>
<organism evidence="2 3">
    <name type="scientific">Desulfonema limicola</name>
    <dbReference type="NCBI Taxonomy" id="45656"/>
    <lineage>
        <taxon>Bacteria</taxon>
        <taxon>Pseudomonadati</taxon>
        <taxon>Thermodesulfobacteriota</taxon>
        <taxon>Desulfobacteria</taxon>
        <taxon>Desulfobacterales</taxon>
        <taxon>Desulfococcaceae</taxon>
        <taxon>Desulfonema</taxon>
    </lineage>
</organism>
<dbReference type="Pfam" id="PF14261">
    <property type="entry name" value="DUF4351"/>
    <property type="match status" value="1"/>
</dbReference>
<dbReference type="Proteomes" id="UP000663720">
    <property type="component" value="Chromosome"/>
</dbReference>
<protein>
    <submittedName>
        <fullName evidence="2">DUF4351</fullName>
    </submittedName>
</protein>
<name>A0A975GFR8_9BACT</name>
<feature type="domain" description="DUF4351" evidence="1">
    <location>
        <begin position="17"/>
        <end position="75"/>
    </location>
</feature>
<dbReference type="RefSeq" id="WP_207691274.1">
    <property type="nucleotide sequence ID" value="NZ_CP061799.1"/>
</dbReference>
<proteinExistence type="predicted"/>
<reference evidence="2" key="1">
    <citation type="journal article" date="2021" name="Microb. Physiol.">
        <title>Proteogenomic Insights into the Physiology of Marine, Sulfate-Reducing, Filamentous Desulfonema limicola and Desulfonema magnum.</title>
        <authorList>
            <person name="Schnaars V."/>
            <person name="Wohlbrand L."/>
            <person name="Scheve S."/>
            <person name="Hinrichs C."/>
            <person name="Reinhardt R."/>
            <person name="Rabus R."/>
        </authorList>
    </citation>
    <scope>NUCLEOTIDE SEQUENCE</scope>
    <source>
        <strain evidence="2">5ac10</strain>
    </source>
</reference>
<evidence type="ECO:0000313" key="3">
    <source>
        <dbReference type="Proteomes" id="UP000663720"/>
    </source>
</evidence>
<dbReference type="AlphaFoldDB" id="A0A975GFR8"/>
<evidence type="ECO:0000313" key="2">
    <source>
        <dbReference type="EMBL" id="QTA79528.1"/>
    </source>
</evidence>
<dbReference type="KEGG" id="dli:dnl_17990"/>
<gene>
    <name evidence="2" type="ORF">dnl_17990</name>
</gene>
<keyword evidence="3" id="KW-1185">Reference proteome</keyword>
<evidence type="ECO:0000259" key="1">
    <source>
        <dbReference type="Pfam" id="PF14261"/>
    </source>
</evidence>
<dbReference type="EMBL" id="CP061799">
    <property type="protein sequence ID" value="QTA79528.1"/>
    <property type="molecule type" value="Genomic_DNA"/>
</dbReference>
<dbReference type="InterPro" id="IPR025587">
    <property type="entry name" value="DUF4351"/>
</dbReference>
<sequence length="81" mass="9559">MPYVTSVERIGFERGVQQGRYQEGIQIISKLISKKFKSKIEKELAWIKKLTSDDLLELSELILDFESLHEVHEWIQKRVKA</sequence>